<feature type="chain" id="PRO_5016258977" description="DUF3261 domain-containing protein" evidence="2">
    <location>
        <begin position="29"/>
        <end position="266"/>
    </location>
</feature>
<keyword evidence="4" id="KW-1185">Reference proteome</keyword>
<dbReference type="OrthoDB" id="6228084at2"/>
<evidence type="ECO:0000256" key="2">
    <source>
        <dbReference type="SAM" id="SignalP"/>
    </source>
</evidence>
<dbReference type="EMBL" id="AP018786">
    <property type="protein sequence ID" value="BBF22985.1"/>
    <property type="molecule type" value="Genomic_DNA"/>
</dbReference>
<feature type="signal peptide" evidence="2">
    <location>
        <begin position="1"/>
        <end position="28"/>
    </location>
</feature>
<evidence type="ECO:0000313" key="4">
    <source>
        <dbReference type="Proteomes" id="UP000271003"/>
    </source>
</evidence>
<evidence type="ECO:0000313" key="3">
    <source>
        <dbReference type="EMBL" id="BBF22985.1"/>
    </source>
</evidence>
<evidence type="ECO:0000256" key="1">
    <source>
        <dbReference type="SAM" id="MobiDB-lite"/>
    </source>
</evidence>
<feature type="compositionally biased region" description="Polar residues" evidence="1">
    <location>
        <begin position="56"/>
        <end position="75"/>
    </location>
</feature>
<feature type="compositionally biased region" description="Low complexity" evidence="1">
    <location>
        <begin position="76"/>
        <end position="88"/>
    </location>
</feature>
<feature type="region of interest" description="Disordered" evidence="1">
    <location>
        <begin position="52"/>
        <end position="89"/>
    </location>
</feature>
<protein>
    <recommendedName>
        <fullName evidence="5">DUF3261 domain-containing protein</fullName>
    </recommendedName>
</protein>
<dbReference type="InterPro" id="IPR021675">
    <property type="entry name" value="DUF3261"/>
</dbReference>
<evidence type="ECO:0008006" key="5">
    <source>
        <dbReference type="Google" id="ProtNLM"/>
    </source>
</evidence>
<dbReference type="PROSITE" id="PS51257">
    <property type="entry name" value="PROKAR_LIPOPROTEIN"/>
    <property type="match status" value="1"/>
</dbReference>
<gene>
    <name evidence="3" type="ORF">SUTMEG_08760</name>
</gene>
<dbReference type="RefSeq" id="WP_120176639.1">
    <property type="nucleotide sequence ID" value="NZ_AP018786.1"/>
</dbReference>
<dbReference type="Pfam" id="PF11659">
    <property type="entry name" value="DUF3261"/>
    <property type="match status" value="1"/>
</dbReference>
<accession>A0A2Z6I930</accession>
<organism evidence="3 4">
    <name type="scientific">Sutterella megalosphaeroides</name>
    <dbReference type="NCBI Taxonomy" id="2494234"/>
    <lineage>
        <taxon>Bacteria</taxon>
        <taxon>Pseudomonadati</taxon>
        <taxon>Pseudomonadota</taxon>
        <taxon>Betaproteobacteria</taxon>
        <taxon>Burkholderiales</taxon>
        <taxon>Sutterellaceae</taxon>
        <taxon>Sutterella</taxon>
    </lineage>
</organism>
<dbReference type="Proteomes" id="UP000271003">
    <property type="component" value="Chromosome"/>
</dbReference>
<proteinExistence type="predicted"/>
<sequence length="266" mass="28220">MDRPLRRLFSRALLAGATAATLFLTGCASTGLENAHGQDAAAASARAAAPVAAPESNATSVSVPTPTASPETTSDAAPKAAPAESALPRIVPRLEDAPERLLDQQLRVRFSPEALKAGAPSDVPTLRAMVLLDTTRLSAVVTAMGLTVWRVDFTKEGLTETRHALLDNHLDAPKFVRDFALAYWPVESLRATLPERCRLDADFRQSAAGTDETRTLVCGGAPLLRVVTTTNAAPNAAGLVPEGTLSRTSIENRAEGYRIDIESREN</sequence>
<name>A0A2Z6I930_9BURK</name>
<dbReference type="KEGG" id="sutt:SUTMEG_08760"/>
<keyword evidence="2" id="KW-0732">Signal</keyword>
<reference evidence="3 4" key="1">
    <citation type="journal article" date="2018" name="Int. J. Syst. Evol. Microbiol.">
        <title>Mesosutterella multiformis gen. nov., sp. nov., a member of the family Sutterellaceae and Sutterella megalosphaeroides sp. nov., isolated from human faeces.</title>
        <authorList>
            <person name="Sakamoto M."/>
            <person name="Ikeyama N."/>
            <person name="Kunihiro T."/>
            <person name="Iino T."/>
            <person name="Yuki M."/>
            <person name="Ohkuma M."/>
        </authorList>
    </citation>
    <scope>NUCLEOTIDE SEQUENCE [LARGE SCALE GENOMIC DNA]</scope>
    <source>
        <strain evidence="3 4">6FBBBH3</strain>
    </source>
</reference>
<dbReference type="AlphaFoldDB" id="A0A2Z6I930"/>